<evidence type="ECO:0000313" key="2">
    <source>
        <dbReference type="Proteomes" id="UP000000628"/>
    </source>
</evidence>
<name>C7R1V1_JONDD</name>
<organism evidence="1 2">
    <name type="scientific">Jonesia denitrificans (strain ATCC 14870 / DSM 20603 / BCRC 15368 / CIP 55.134 / JCM 11481 / NBRC 15587 / NCTC 10816 / Prevot 55134)</name>
    <name type="common">Listeria denitrificans</name>
    <dbReference type="NCBI Taxonomy" id="471856"/>
    <lineage>
        <taxon>Bacteria</taxon>
        <taxon>Bacillati</taxon>
        <taxon>Actinomycetota</taxon>
        <taxon>Actinomycetes</taxon>
        <taxon>Micrococcales</taxon>
        <taxon>Jonesiaceae</taxon>
        <taxon>Jonesia</taxon>
    </lineage>
</organism>
<dbReference type="KEGG" id="jde:Jden_0756"/>
<accession>C7R1V1</accession>
<dbReference type="AlphaFoldDB" id="C7R1V1"/>
<keyword evidence="2" id="KW-1185">Reference proteome</keyword>
<sequence>MSGNTHRAATRHDHNEFCVTEEWKLLRTVNHHRTYTLTLLDGRILRTRISHPVGRDTYAPSMLSHILRDQLDCTKDQFFQCVDHKTLPPRPAPPNSEPQGLDLKVVYQLKQALNLPDTEIMRLSVAQAHQMLADHYNNL</sequence>
<dbReference type="EMBL" id="CP001706">
    <property type="protein sequence ID" value="ACV08419.1"/>
    <property type="molecule type" value="Genomic_DNA"/>
</dbReference>
<dbReference type="HOGENOM" id="CLU_1802365_0_0_11"/>
<evidence type="ECO:0008006" key="3">
    <source>
        <dbReference type="Google" id="ProtNLM"/>
    </source>
</evidence>
<gene>
    <name evidence="1" type="ordered locus">Jden_0756</name>
</gene>
<reference evidence="1 2" key="1">
    <citation type="journal article" date="2009" name="Stand. Genomic Sci.">
        <title>Complete genome sequence of Jonesia denitrificans type strain (Prevot 55134).</title>
        <authorList>
            <person name="Pukall R."/>
            <person name="Gehrich-Schroter G."/>
            <person name="Lapidus A."/>
            <person name="Nolan M."/>
            <person name="Glavina Del Rio T."/>
            <person name="Lucas S."/>
            <person name="Chen F."/>
            <person name="Tice H."/>
            <person name="Pitluck S."/>
            <person name="Cheng J.F."/>
            <person name="Copeland A."/>
            <person name="Saunders E."/>
            <person name="Brettin T."/>
            <person name="Detter J.C."/>
            <person name="Bruce D."/>
            <person name="Goodwin L."/>
            <person name="Pati A."/>
            <person name="Ivanova N."/>
            <person name="Mavromatis K."/>
            <person name="Ovchinnikova G."/>
            <person name="Chen A."/>
            <person name="Palaniappan K."/>
            <person name="Land M."/>
            <person name="Hauser L."/>
            <person name="Chang Y.J."/>
            <person name="Jeffries C.D."/>
            <person name="Chain P."/>
            <person name="Goker M."/>
            <person name="Bristow J."/>
            <person name="Eisen J.A."/>
            <person name="Markowitz V."/>
            <person name="Hugenholtz P."/>
            <person name="Kyrpides N.C."/>
            <person name="Klenk H.P."/>
            <person name="Han C."/>
        </authorList>
    </citation>
    <scope>NUCLEOTIDE SEQUENCE [LARGE SCALE GENOMIC DNA]</scope>
    <source>
        <strain evidence="2">ATCC 14870 / DSM 20603 / BCRC 15368 / CIP 55.134 / JCM 11481 / NBRC 15587 / NCTC 10816 / Prevot 55134</strain>
    </source>
</reference>
<proteinExistence type="predicted"/>
<dbReference type="STRING" id="471856.Jden_0756"/>
<evidence type="ECO:0000313" key="1">
    <source>
        <dbReference type="EMBL" id="ACV08419.1"/>
    </source>
</evidence>
<protein>
    <recommendedName>
        <fullName evidence="3">Cytotoxic translational repressor of toxin-antitoxin stability system</fullName>
    </recommendedName>
</protein>
<dbReference type="Proteomes" id="UP000000628">
    <property type="component" value="Chromosome"/>
</dbReference>